<reference evidence="1 2" key="1">
    <citation type="submission" date="2011-08" db="EMBL/GenBank/DDBJ databases">
        <title>The genome of the obligate endobacterium of an arbuscular mycorrhizal fungus reveals an interphylum network of nutritional interactions.</title>
        <authorList>
            <person name="Ghignone S."/>
            <person name="Salvioli A."/>
            <person name="Anca I."/>
            <person name="Lumini E."/>
            <person name="Ortu G."/>
            <person name="Petiti L."/>
            <person name="Cruveiller S."/>
            <person name="Bianciotto V."/>
            <person name="Piffanelli P."/>
            <person name="Lanfranco L."/>
            <person name="Bonfante P."/>
        </authorList>
    </citation>
    <scope>NUCLEOTIDE SEQUENCE [LARGE SCALE GENOMIC DNA]</scope>
    <source>
        <strain evidence="1 2">BEG34</strain>
    </source>
</reference>
<dbReference type="EMBL" id="CAFB01000038">
    <property type="protein sequence ID" value="CCD29244.1"/>
    <property type="molecule type" value="Genomic_DNA"/>
</dbReference>
<dbReference type="InterPro" id="IPR036768">
    <property type="entry name" value="PolIII_chi_sf"/>
</dbReference>
<evidence type="ECO:0000313" key="2">
    <source>
        <dbReference type="Proteomes" id="UP000054051"/>
    </source>
</evidence>
<dbReference type="EC" id="2.7.7.7" evidence="1"/>
<dbReference type="GO" id="GO:0006260">
    <property type="term" value="P:DNA replication"/>
    <property type="evidence" value="ECO:0007669"/>
    <property type="project" value="InterPro"/>
</dbReference>
<dbReference type="NCBIfam" id="NF004348">
    <property type="entry name" value="PRK05728.1-5"/>
    <property type="match status" value="1"/>
</dbReference>
<dbReference type="Pfam" id="PF04364">
    <property type="entry name" value="DNA_pol3_chi"/>
    <property type="match status" value="1"/>
</dbReference>
<comment type="caution">
    <text evidence="1">The sequence shown here is derived from an EMBL/GenBank/DDBJ whole genome shotgun (WGS) entry which is preliminary data.</text>
</comment>
<name>G2J8Z7_9BURK</name>
<dbReference type="InterPro" id="IPR007459">
    <property type="entry name" value="DNA_pol3_chi"/>
</dbReference>
<dbReference type="GO" id="GO:0003887">
    <property type="term" value="F:DNA-directed DNA polymerase activity"/>
    <property type="evidence" value="ECO:0007669"/>
    <property type="project" value="UniProtKB-EC"/>
</dbReference>
<accession>G2J8Z7</accession>
<dbReference type="PANTHER" id="PTHR38767">
    <property type="entry name" value="DNA POLYMERASE III SUBUNIT CHI"/>
    <property type="match status" value="1"/>
</dbReference>
<dbReference type="SUPFAM" id="SSF102400">
    <property type="entry name" value="DNA polymerase III chi subunit"/>
    <property type="match status" value="1"/>
</dbReference>
<dbReference type="GO" id="GO:0032298">
    <property type="term" value="P:positive regulation of DNA-templated DNA replication initiation"/>
    <property type="evidence" value="ECO:0007669"/>
    <property type="project" value="TreeGrafter"/>
</dbReference>
<proteinExistence type="predicted"/>
<dbReference type="Proteomes" id="UP000054051">
    <property type="component" value="Unassembled WGS sequence"/>
</dbReference>
<keyword evidence="2" id="KW-1185">Reference proteome</keyword>
<keyword evidence="1" id="KW-0808">Transferase</keyword>
<dbReference type="RefSeq" id="WP_006682474.1">
    <property type="nucleotide sequence ID" value="NZ_CAFB01000038.1"/>
</dbReference>
<keyword evidence="1" id="KW-0548">Nucleotidyltransferase</keyword>
<protein>
    <submittedName>
        <fullName evidence="1">DNA polymerase III, chi subunit</fullName>
        <ecNumber evidence="1">2.7.7.7</ecNumber>
    </submittedName>
</protein>
<dbReference type="Gene3D" id="3.40.50.10110">
    <property type="entry name" value="DNA polymerase III subunit chi"/>
    <property type="match status" value="1"/>
</dbReference>
<gene>
    <name evidence="1" type="primary">holC</name>
    <name evidence="1" type="ORF">CAGGBEG34_210113</name>
</gene>
<dbReference type="eggNOG" id="COG2927">
    <property type="taxonomic scope" value="Bacteria"/>
</dbReference>
<dbReference type="OrthoDB" id="5297568at2"/>
<dbReference type="AlphaFoldDB" id="G2J8Z7"/>
<dbReference type="STRING" id="1070319.CAGGBEG34_210113"/>
<dbReference type="PANTHER" id="PTHR38767:SF1">
    <property type="entry name" value="DNA POLYMERASE III SUBUNIT CHI"/>
    <property type="match status" value="1"/>
</dbReference>
<sequence>MTRIDFHTHVGIDAQRLNYACRLARKVYAAGETLCVIADDDLLRAFDAQLWTFSALDFIPHCRAEDAHATATPIILGAHGVDASAQQILLNLGTEIPPDFVRFTRLLEVVGAEEAQLHAARARYRFYRDRGYPIHMYQYSA</sequence>
<evidence type="ECO:0000313" key="1">
    <source>
        <dbReference type="EMBL" id="CCD29244.1"/>
    </source>
</evidence>
<dbReference type="GO" id="GO:0003677">
    <property type="term" value="F:DNA binding"/>
    <property type="evidence" value="ECO:0007669"/>
    <property type="project" value="InterPro"/>
</dbReference>
<organism evidence="1 2">
    <name type="scientific">Candidatus Glomeribacter gigasporarum BEG34</name>
    <dbReference type="NCBI Taxonomy" id="1070319"/>
    <lineage>
        <taxon>Bacteria</taxon>
        <taxon>Pseudomonadati</taxon>
        <taxon>Pseudomonadota</taxon>
        <taxon>Betaproteobacteria</taxon>
        <taxon>Burkholderiales</taxon>
        <taxon>Burkholderiaceae</taxon>
        <taxon>Candidatus Glomeribacter</taxon>
    </lineage>
</organism>